<reference evidence="1" key="1">
    <citation type="submission" date="2016-11" db="EMBL/GenBank/DDBJ databases">
        <authorList>
            <person name="Jaros S."/>
            <person name="Januszkiewicz K."/>
            <person name="Wedrychowicz H."/>
        </authorList>
    </citation>
    <scope>NUCLEOTIDE SEQUENCE [LARGE SCALE GENOMIC DNA]</scope>
    <source>
        <strain evidence="1">Y48</strain>
    </source>
</reference>
<accession>A0A1J0VLV0</accession>
<dbReference type="OrthoDB" id="4084402at2"/>
<dbReference type="AlphaFoldDB" id="A0A1J0VLV0"/>
<evidence type="ECO:0000313" key="2">
    <source>
        <dbReference type="Proteomes" id="UP000183810"/>
    </source>
</evidence>
<dbReference type="InterPro" id="IPR014942">
    <property type="entry name" value="AbiEii"/>
</dbReference>
<gene>
    <name evidence="1" type="ORF">BOX37_02395</name>
</gene>
<name>A0A1J0VLV0_9NOCA</name>
<proteinExistence type="predicted"/>
<dbReference type="EMBL" id="CP018082">
    <property type="protein sequence ID" value="APE33011.1"/>
    <property type="molecule type" value="Genomic_DNA"/>
</dbReference>
<keyword evidence="2" id="KW-1185">Reference proteome</keyword>
<dbReference type="Pfam" id="PF08843">
    <property type="entry name" value="AbiEii"/>
    <property type="match status" value="1"/>
</dbReference>
<evidence type="ECO:0000313" key="1">
    <source>
        <dbReference type="EMBL" id="APE33011.1"/>
    </source>
</evidence>
<organism evidence="1 2">
    <name type="scientific">Nocardia mangyaensis</name>
    <dbReference type="NCBI Taxonomy" id="2213200"/>
    <lineage>
        <taxon>Bacteria</taxon>
        <taxon>Bacillati</taxon>
        <taxon>Actinomycetota</taxon>
        <taxon>Actinomycetes</taxon>
        <taxon>Mycobacteriales</taxon>
        <taxon>Nocardiaceae</taxon>
        <taxon>Nocardia</taxon>
    </lineage>
</organism>
<dbReference type="KEGG" id="nsl:BOX37_02395"/>
<sequence>MQQLRCTPMLGVSPLQHFPIDLTAGKQLIGQVDLIAPTPTIEIEDVEMPPKFACYPLVDQIADKLCAMYEFHGEAGDPSTRYRDLADLLLIIRTSDFDAGLFGLALDHQRRHRMSLELPVAIGVPGPAWNASYPASARLVKGLPEELHQLAVALECLAVCMDPILAGRVTVGKWDHTAQRWSRSTDPFGGL</sequence>
<dbReference type="Proteomes" id="UP000183810">
    <property type="component" value="Chromosome"/>
</dbReference>
<evidence type="ECO:0008006" key="3">
    <source>
        <dbReference type="Google" id="ProtNLM"/>
    </source>
</evidence>
<protein>
    <recommendedName>
        <fullName evidence="3">Nucleotidyl transferase AbiEii/AbiGii toxin family protein</fullName>
    </recommendedName>
</protein>